<evidence type="ECO:0000256" key="4">
    <source>
        <dbReference type="ARBA" id="ARBA00023163"/>
    </source>
</evidence>
<feature type="DNA-binding region" description="OmpR/PhoB-type" evidence="6">
    <location>
        <begin position="160"/>
        <end position="258"/>
    </location>
</feature>
<dbReference type="SMART" id="SM00448">
    <property type="entry name" value="REC"/>
    <property type="match status" value="1"/>
</dbReference>
<organism evidence="9 10">
    <name type="scientific">Pseudolysinimonas kribbensis</name>
    <dbReference type="NCBI Taxonomy" id="433641"/>
    <lineage>
        <taxon>Bacteria</taxon>
        <taxon>Bacillati</taxon>
        <taxon>Actinomycetota</taxon>
        <taxon>Actinomycetes</taxon>
        <taxon>Micrococcales</taxon>
        <taxon>Microbacteriaceae</taxon>
        <taxon>Pseudolysinimonas</taxon>
    </lineage>
</organism>
<evidence type="ECO:0000259" key="7">
    <source>
        <dbReference type="PROSITE" id="PS50110"/>
    </source>
</evidence>
<dbReference type="InterPro" id="IPR001867">
    <property type="entry name" value="OmpR/PhoB-type_DNA-bd"/>
</dbReference>
<sequence length="262" mass="29321">METDALRRRLHRLGAGRARENGVTMNSATADITDRRVLVVDDDPAVRDVVCDYLDAAGLIVDRAADGFSAVEAVRRTRPDAIVLDRMLPGIDGLEVYRRLRAEVGPIPVVMLSALGATDQRIDGLELGIDDYLPKPFSPRELVLRVSALLRRSVDDTTPEAPFRLGRFWLDASNHLVTLDGEPLVLSMREFDLLAYLLKHPDRVLSRDQLLRAVWGWEFGDRSTVTVHVRRLREKVEADPSNPTTLQTVWGVGYRFVSEVAA</sequence>
<evidence type="ECO:0000256" key="1">
    <source>
        <dbReference type="ARBA" id="ARBA00022553"/>
    </source>
</evidence>
<evidence type="ECO:0000256" key="5">
    <source>
        <dbReference type="PROSITE-ProRule" id="PRU00169"/>
    </source>
</evidence>
<dbReference type="Gene3D" id="3.40.50.2300">
    <property type="match status" value="1"/>
</dbReference>
<evidence type="ECO:0000259" key="8">
    <source>
        <dbReference type="PROSITE" id="PS51755"/>
    </source>
</evidence>
<dbReference type="InterPro" id="IPR036388">
    <property type="entry name" value="WH-like_DNA-bd_sf"/>
</dbReference>
<gene>
    <name evidence="9" type="ORF">GCM10025881_14530</name>
</gene>
<evidence type="ECO:0000256" key="6">
    <source>
        <dbReference type="PROSITE-ProRule" id="PRU01091"/>
    </source>
</evidence>
<dbReference type="InterPro" id="IPR011006">
    <property type="entry name" value="CheY-like_superfamily"/>
</dbReference>
<dbReference type="PROSITE" id="PS50110">
    <property type="entry name" value="RESPONSE_REGULATORY"/>
    <property type="match status" value="1"/>
</dbReference>
<dbReference type="PANTHER" id="PTHR48111">
    <property type="entry name" value="REGULATOR OF RPOS"/>
    <property type="match status" value="1"/>
</dbReference>
<evidence type="ECO:0000313" key="10">
    <source>
        <dbReference type="Proteomes" id="UP001157034"/>
    </source>
</evidence>
<dbReference type="InterPro" id="IPR039420">
    <property type="entry name" value="WalR-like"/>
</dbReference>
<dbReference type="SUPFAM" id="SSF52172">
    <property type="entry name" value="CheY-like"/>
    <property type="match status" value="1"/>
</dbReference>
<dbReference type="Gene3D" id="6.10.250.690">
    <property type="match status" value="1"/>
</dbReference>
<protein>
    <submittedName>
        <fullName evidence="9">DNA-binding response regulator</fullName>
    </submittedName>
</protein>
<evidence type="ECO:0000256" key="3">
    <source>
        <dbReference type="ARBA" id="ARBA00023125"/>
    </source>
</evidence>
<dbReference type="InterPro" id="IPR016032">
    <property type="entry name" value="Sig_transdc_resp-reg_C-effctor"/>
</dbReference>
<dbReference type="CDD" id="cd00383">
    <property type="entry name" value="trans_reg_C"/>
    <property type="match status" value="1"/>
</dbReference>
<dbReference type="InterPro" id="IPR001789">
    <property type="entry name" value="Sig_transdc_resp-reg_receiver"/>
</dbReference>
<dbReference type="SMART" id="SM00862">
    <property type="entry name" value="Trans_reg_C"/>
    <property type="match status" value="1"/>
</dbReference>
<feature type="domain" description="OmpR/PhoB-type" evidence="8">
    <location>
        <begin position="160"/>
        <end position="258"/>
    </location>
</feature>
<feature type="domain" description="Response regulatory" evidence="7">
    <location>
        <begin position="36"/>
        <end position="150"/>
    </location>
</feature>
<proteinExistence type="predicted"/>
<dbReference type="GO" id="GO:0003677">
    <property type="term" value="F:DNA binding"/>
    <property type="evidence" value="ECO:0007669"/>
    <property type="project" value="UniProtKB-KW"/>
</dbReference>
<dbReference type="Pfam" id="PF00072">
    <property type="entry name" value="Response_reg"/>
    <property type="match status" value="1"/>
</dbReference>
<keyword evidence="2" id="KW-0805">Transcription regulation</keyword>
<dbReference type="SUPFAM" id="SSF46894">
    <property type="entry name" value="C-terminal effector domain of the bipartite response regulators"/>
    <property type="match status" value="1"/>
</dbReference>
<dbReference type="Proteomes" id="UP001157034">
    <property type="component" value="Unassembled WGS sequence"/>
</dbReference>
<dbReference type="Gene3D" id="1.10.10.10">
    <property type="entry name" value="Winged helix-like DNA-binding domain superfamily/Winged helix DNA-binding domain"/>
    <property type="match status" value="1"/>
</dbReference>
<dbReference type="Pfam" id="PF00486">
    <property type="entry name" value="Trans_reg_C"/>
    <property type="match status" value="1"/>
</dbReference>
<keyword evidence="3 6" id="KW-0238">DNA-binding</keyword>
<keyword evidence="1 5" id="KW-0597">Phosphoprotein</keyword>
<reference evidence="10" key="1">
    <citation type="journal article" date="2019" name="Int. J. Syst. Evol. Microbiol.">
        <title>The Global Catalogue of Microorganisms (GCM) 10K type strain sequencing project: providing services to taxonomists for standard genome sequencing and annotation.</title>
        <authorList>
            <consortium name="The Broad Institute Genomics Platform"/>
            <consortium name="The Broad Institute Genome Sequencing Center for Infectious Disease"/>
            <person name="Wu L."/>
            <person name="Ma J."/>
        </authorList>
    </citation>
    <scope>NUCLEOTIDE SEQUENCE [LARGE SCALE GENOMIC DNA]</scope>
    <source>
        <strain evidence="10">NBRC 108894</strain>
    </source>
</reference>
<feature type="modified residue" description="4-aspartylphosphate" evidence="5">
    <location>
        <position position="85"/>
    </location>
</feature>
<dbReference type="EMBL" id="BSVB01000001">
    <property type="protein sequence ID" value="GMA94629.1"/>
    <property type="molecule type" value="Genomic_DNA"/>
</dbReference>
<keyword evidence="10" id="KW-1185">Reference proteome</keyword>
<accession>A0ABQ6K5C9</accession>
<comment type="caution">
    <text evidence="9">The sequence shown here is derived from an EMBL/GenBank/DDBJ whole genome shotgun (WGS) entry which is preliminary data.</text>
</comment>
<dbReference type="PANTHER" id="PTHR48111:SF4">
    <property type="entry name" value="DNA-BINDING DUAL TRANSCRIPTIONAL REGULATOR OMPR"/>
    <property type="match status" value="1"/>
</dbReference>
<evidence type="ECO:0000256" key="2">
    <source>
        <dbReference type="ARBA" id="ARBA00023015"/>
    </source>
</evidence>
<evidence type="ECO:0000313" key="9">
    <source>
        <dbReference type="EMBL" id="GMA94629.1"/>
    </source>
</evidence>
<name>A0ABQ6K5C9_9MICO</name>
<dbReference type="CDD" id="cd17574">
    <property type="entry name" value="REC_OmpR"/>
    <property type="match status" value="1"/>
</dbReference>
<keyword evidence="4" id="KW-0804">Transcription</keyword>
<dbReference type="PROSITE" id="PS51755">
    <property type="entry name" value="OMPR_PHOB"/>
    <property type="match status" value="1"/>
</dbReference>